<organism evidence="5 6">
    <name type="scientific">Bradyrhizobium nanningense</name>
    <dbReference type="NCBI Taxonomy" id="1325118"/>
    <lineage>
        <taxon>Bacteria</taxon>
        <taxon>Pseudomonadati</taxon>
        <taxon>Pseudomonadota</taxon>
        <taxon>Alphaproteobacteria</taxon>
        <taxon>Hyphomicrobiales</taxon>
        <taxon>Nitrobacteraceae</taxon>
        <taxon>Bradyrhizobium</taxon>
    </lineage>
</organism>
<dbReference type="GO" id="GO:0003700">
    <property type="term" value="F:DNA-binding transcription factor activity"/>
    <property type="evidence" value="ECO:0007669"/>
    <property type="project" value="InterPro"/>
</dbReference>
<evidence type="ECO:0000256" key="1">
    <source>
        <dbReference type="ARBA" id="ARBA00023015"/>
    </source>
</evidence>
<dbReference type="InterPro" id="IPR036390">
    <property type="entry name" value="WH_DNA-bd_sf"/>
</dbReference>
<dbReference type="Gene3D" id="1.10.10.10">
    <property type="entry name" value="Winged helix-like DNA-binding domain superfamily/Winged helix DNA-binding domain"/>
    <property type="match status" value="1"/>
</dbReference>
<keyword evidence="2" id="KW-0238">DNA-binding</keyword>
<sequence length="105" mass="12254">MRRMNTSELERQAKEVATLMRMFANEHRLLIVCKLVEYGEISASALAEDVGLSASALSQHLTKLKTERIVACRRDGQTMWYRIADRRIEELFSTLHRLFCKTPRR</sequence>
<dbReference type="InterPro" id="IPR036388">
    <property type="entry name" value="WH-like_DNA-bd_sf"/>
</dbReference>
<dbReference type="PRINTS" id="PR00778">
    <property type="entry name" value="HTHARSR"/>
</dbReference>
<dbReference type="InterPro" id="IPR001845">
    <property type="entry name" value="HTH_ArsR_DNA-bd_dom"/>
</dbReference>
<dbReference type="PANTHER" id="PTHR43132">
    <property type="entry name" value="ARSENICAL RESISTANCE OPERON REPRESSOR ARSR-RELATED"/>
    <property type="match status" value="1"/>
</dbReference>
<evidence type="ECO:0000256" key="3">
    <source>
        <dbReference type="ARBA" id="ARBA00023163"/>
    </source>
</evidence>
<name>A0A4Q0RYK7_9BRAD</name>
<reference evidence="5 6" key="1">
    <citation type="submission" date="2015-04" db="EMBL/GenBank/DDBJ databases">
        <title>Comparative genomics of rhizobia nodulating Arachis hypogaea in China.</title>
        <authorList>
            <person name="Li Y."/>
        </authorList>
    </citation>
    <scope>NUCLEOTIDE SEQUENCE [LARGE SCALE GENOMIC DNA]</scope>
    <source>
        <strain evidence="5 6">CCBAU 51757</strain>
    </source>
</reference>
<accession>A0A4Q0RYK7</accession>
<protein>
    <submittedName>
        <fullName evidence="5">Transcriptional regulator</fullName>
    </submittedName>
</protein>
<feature type="domain" description="HTH arsR-type" evidence="4">
    <location>
        <begin position="9"/>
        <end position="103"/>
    </location>
</feature>
<evidence type="ECO:0000256" key="2">
    <source>
        <dbReference type="ARBA" id="ARBA00023125"/>
    </source>
</evidence>
<evidence type="ECO:0000313" key="5">
    <source>
        <dbReference type="EMBL" id="RXH24869.1"/>
    </source>
</evidence>
<dbReference type="Proteomes" id="UP000289546">
    <property type="component" value="Unassembled WGS sequence"/>
</dbReference>
<dbReference type="SMART" id="SM00418">
    <property type="entry name" value="HTH_ARSR"/>
    <property type="match status" value="1"/>
</dbReference>
<dbReference type="OrthoDB" id="194599at2"/>
<dbReference type="RefSeq" id="WP_128920778.1">
    <property type="nucleotide sequence ID" value="NZ_LBJC01000019.1"/>
</dbReference>
<evidence type="ECO:0000313" key="6">
    <source>
        <dbReference type="Proteomes" id="UP000289546"/>
    </source>
</evidence>
<dbReference type="NCBIfam" id="NF033788">
    <property type="entry name" value="HTH_metalloreg"/>
    <property type="match status" value="1"/>
</dbReference>
<dbReference type="InterPro" id="IPR011991">
    <property type="entry name" value="ArsR-like_HTH"/>
</dbReference>
<dbReference type="GO" id="GO:0003677">
    <property type="term" value="F:DNA binding"/>
    <property type="evidence" value="ECO:0007669"/>
    <property type="project" value="UniProtKB-KW"/>
</dbReference>
<dbReference type="InterPro" id="IPR051011">
    <property type="entry name" value="Metal_resp_trans_reg"/>
</dbReference>
<keyword evidence="1" id="KW-0805">Transcription regulation</keyword>
<dbReference type="AlphaFoldDB" id="A0A4Q0RYK7"/>
<keyword evidence="3" id="KW-0804">Transcription</keyword>
<comment type="caution">
    <text evidence="5">The sequence shown here is derived from an EMBL/GenBank/DDBJ whole genome shotgun (WGS) entry which is preliminary data.</text>
</comment>
<dbReference type="CDD" id="cd00090">
    <property type="entry name" value="HTH_ARSR"/>
    <property type="match status" value="1"/>
</dbReference>
<dbReference type="PANTHER" id="PTHR43132:SF2">
    <property type="entry name" value="ARSENICAL RESISTANCE OPERON REPRESSOR ARSR-RELATED"/>
    <property type="match status" value="1"/>
</dbReference>
<dbReference type="SUPFAM" id="SSF46785">
    <property type="entry name" value="Winged helix' DNA-binding domain"/>
    <property type="match status" value="1"/>
</dbReference>
<gene>
    <name evidence="5" type="ORF">XH99_26040</name>
</gene>
<dbReference type="EMBL" id="LBJQ01000087">
    <property type="protein sequence ID" value="RXH24869.1"/>
    <property type="molecule type" value="Genomic_DNA"/>
</dbReference>
<dbReference type="Pfam" id="PF01022">
    <property type="entry name" value="HTH_5"/>
    <property type="match status" value="1"/>
</dbReference>
<keyword evidence="6" id="KW-1185">Reference proteome</keyword>
<evidence type="ECO:0000259" key="4">
    <source>
        <dbReference type="PROSITE" id="PS50987"/>
    </source>
</evidence>
<proteinExistence type="predicted"/>
<dbReference type="PROSITE" id="PS50987">
    <property type="entry name" value="HTH_ARSR_2"/>
    <property type="match status" value="1"/>
</dbReference>